<dbReference type="AlphaFoldDB" id="A0A9Q0DUJ5"/>
<evidence type="ECO:0000313" key="2">
    <source>
        <dbReference type="Proteomes" id="UP001148018"/>
    </source>
</evidence>
<keyword evidence="2" id="KW-1185">Reference proteome</keyword>
<evidence type="ECO:0000313" key="1">
    <source>
        <dbReference type="EMBL" id="KAJ3596074.1"/>
    </source>
</evidence>
<accession>A0A9Q0DUJ5</accession>
<reference evidence="1" key="1">
    <citation type="submission" date="2022-07" db="EMBL/GenBank/DDBJ databases">
        <title>Chromosome-level genome of Muraenolepis orangiensis.</title>
        <authorList>
            <person name="Kim J."/>
        </authorList>
    </citation>
    <scope>NUCLEOTIDE SEQUENCE</scope>
    <source>
        <strain evidence="1">KU_S4_2022</strain>
        <tissue evidence="1">Muscle</tissue>
    </source>
</reference>
<gene>
    <name evidence="1" type="ORF">NHX12_002483</name>
</gene>
<protein>
    <submittedName>
        <fullName evidence="1">Uncharacterized protein</fullName>
    </submittedName>
</protein>
<dbReference type="Proteomes" id="UP001148018">
    <property type="component" value="Unassembled WGS sequence"/>
</dbReference>
<organism evidence="1 2">
    <name type="scientific">Muraenolepis orangiensis</name>
    <name type="common">Patagonian moray cod</name>
    <dbReference type="NCBI Taxonomy" id="630683"/>
    <lineage>
        <taxon>Eukaryota</taxon>
        <taxon>Metazoa</taxon>
        <taxon>Chordata</taxon>
        <taxon>Craniata</taxon>
        <taxon>Vertebrata</taxon>
        <taxon>Euteleostomi</taxon>
        <taxon>Actinopterygii</taxon>
        <taxon>Neopterygii</taxon>
        <taxon>Teleostei</taxon>
        <taxon>Neoteleostei</taxon>
        <taxon>Acanthomorphata</taxon>
        <taxon>Zeiogadaria</taxon>
        <taxon>Gadariae</taxon>
        <taxon>Gadiformes</taxon>
        <taxon>Muraenolepidoidei</taxon>
        <taxon>Muraenolepididae</taxon>
        <taxon>Muraenolepis</taxon>
    </lineage>
</organism>
<sequence>DERQITRTNSSEGIGNCVSVVALQPRAELIGCEPLILATLSEPEHGPYLLETKACTQVEEGKAIFRKVEENRHLTLVIEESPPSPPGVTLLMKNSG</sequence>
<comment type="caution">
    <text evidence="1">The sequence shown here is derived from an EMBL/GenBank/DDBJ whole genome shotgun (WGS) entry which is preliminary data.</text>
</comment>
<feature type="non-terminal residue" evidence="1">
    <location>
        <position position="1"/>
    </location>
</feature>
<name>A0A9Q0DUJ5_9TELE</name>
<feature type="non-terminal residue" evidence="1">
    <location>
        <position position="96"/>
    </location>
</feature>
<dbReference type="EMBL" id="JANIIK010000110">
    <property type="protein sequence ID" value="KAJ3596074.1"/>
    <property type="molecule type" value="Genomic_DNA"/>
</dbReference>
<proteinExistence type="predicted"/>